<dbReference type="Gramene" id="PRQ35851">
    <property type="protein sequence ID" value="PRQ35851"/>
    <property type="gene ID" value="RchiOBHm_Chr4g0384981"/>
</dbReference>
<dbReference type="GO" id="GO:0005634">
    <property type="term" value="C:nucleus"/>
    <property type="evidence" value="ECO:0007669"/>
    <property type="project" value="TreeGrafter"/>
</dbReference>
<dbReference type="InterPro" id="IPR051834">
    <property type="entry name" value="RING_finger_E3_ligase"/>
</dbReference>
<dbReference type="InterPro" id="IPR001841">
    <property type="entry name" value="Znf_RING"/>
</dbReference>
<reference evidence="6 7" key="1">
    <citation type="journal article" date="2018" name="Nat. Genet.">
        <title>The Rosa genome provides new insights in the design of modern roses.</title>
        <authorList>
            <person name="Bendahmane M."/>
        </authorList>
    </citation>
    <scope>NUCLEOTIDE SEQUENCE [LARGE SCALE GENOMIC DNA]</scope>
    <source>
        <strain evidence="7">cv. Old Blush</strain>
    </source>
</reference>
<evidence type="ECO:0000256" key="3">
    <source>
        <dbReference type="ARBA" id="ARBA00022833"/>
    </source>
</evidence>
<keyword evidence="2 4" id="KW-0863">Zinc-finger</keyword>
<evidence type="ECO:0000313" key="7">
    <source>
        <dbReference type="Proteomes" id="UP000238479"/>
    </source>
</evidence>
<dbReference type="PROSITE" id="PS50089">
    <property type="entry name" value="ZF_RING_2"/>
    <property type="match status" value="1"/>
</dbReference>
<gene>
    <name evidence="6" type="ORF">RchiOBHm_Chr4g0384981</name>
</gene>
<organism evidence="6 7">
    <name type="scientific">Rosa chinensis</name>
    <name type="common">China rose</name>
    <dbReference type="NCBI Taxonomy" id="74649"/>
    <lineage>
        <taxon>Eukaryota</taxon>
        <taxon>Viridiplantae</taxon>
        <taxon>Streptophyta</taxon>
        <taxon>Embryophyta</taxon>
        <taxon>Tracheophyta</taxon>
        <taxon>Spermatophyta</taxon>
        <taxon>Magnoliopsida</taxon>
        <taxon>eudicotyledons</taxon>
        <taxon>Gunneridae</taxon>
        <taxon>Pentapetalae</taxon>
        <taxon>rosids</taxon>
        <taxon>fabids</taxon>
        <taxon>Rosales</taxon>
        <taxon>Rosaceae</taxon>
        <taxon>Rosoideae</taxon>
        <taxon>Rosoideae incertae sedis</taxon>
        <taxon>Rosa</taxon>
    </lineage>
</organism>
<dbReference type="GO" id="GO:0061630">
    <property type="term" value="F:ubiquitin protein ligase activity"/>
    <property type="evidence" value="ECO:0007669"/>
    <property type="project" value="TreeGrafter"/>
</dbReference>
<feature type="domain" description="RING-type" evidence="5">
    <location>
        <begin position="27"/>
        <end position="68"/>
    </location>
</feature>
<dbReference type="AlphaFoldDB" id="A0A2P6QNU0"/>
<dbReference type="Pfam" id="PF13639">
    <property type="entry name" value="zf-RING_2"/>
    <property type="match status" value="1"/>
</dbReference>
<dbReference type="SMART" id="SM00184">
    <property type="entry name" value="RING"/>
    <property type="match status" value="1"/>
</dbReference>
<dbReference type="EMBL" id="PDCK01000042">
    <property type="protein sequence ID" value="PRQ35851.1"/>
    <property type="molecule type" value="Genomic_DNA"/>
</dbReference>
<dbReference type="PANTHER" id="PTHR45931:SF16">
    <property type="entry name" value="RING_U-BOX SUPERFAMILY PROTEIN"/>
    <property type="match status" value="1"/>
</dbReference>
<proteinExistence type="predicted"/>
<name>A0A2P6QNU0_ROSCH</name>
<keyword evidence="7" id="KW-1185">Reference proteome</keyword>
<evidence type="ECO:0000256" key="2">
    <source>
        <dbReference type="ARBA" id="ARBA00022771"/>
    </source>
</evidence>
<dbReference type="PANTHER" id="PTHR45931">
    <property type="entry name" value="SI:CH211-59O9.10"/>
    <property type="match status" value="1"/>
</dbReference>
<keyword evidence="3" id="KW-0862">Zinc</keyword>
<dbReference type="Proteomes" id="UP000238479">
    <property type="component" value="Chromosome 4"/>
</dbReference>
<evidence type="ECO:0000256" key="4">
    <source>
        <dbReference type="PROSITE-ProRule" id="PRU00175"/>
    </source>
</evidence>
<evidence type="ECO:0000259" key="5">
    <source>
        <dbReference type="PROSITE" id="PS50089"/>
    </source>
</evidence>
<dbReference type="GO" id="GO:0006511">
    <property type="term" value="P:ubiquitin-dependent protein catabolic process"/>
    <property type="evidence" value="ECO:0007669"/>
    <property type="project" value="TreeGrafter"/>
</dbReference>
<sequence>MIVHETNDKLGENRVLDYIETTRHGTCVICMDDFNVGRDASRLPCLHIFHRNCIVDWLRRNHNCPICRHSMPPALITWL</sequence>
<dbReference type="SUPFAM" id="SSF57850">
    <property type="entry name" value="RING/U-box"/>
    <property type="match status" value="1"/>
</dbReference>
<accession>A0A2P6QNU0</accession>
<keyword evidence="1" id="KW-0479">Metal-binding</keyword>
<comment type="caution">
    <text evidence="6">The sequence shown here is derived from an EMBL/GenBank/DDBJ whole genome shotgun (WGS) entry which is preliminary data.</text>
</comment>
<protein>
    <submittedName>
        <fullName evidence="6">Putative transcription factor C2H2 family</fullName>
    </submittedName>
</protein>
<evidence type="ECO:0000313" key="6">
    <source>
        <dbReference type="EMBL" id="PRQ35851.1"/>
    </source>
</evidence>
<dbReference type="InterPro" id="IPR013083">
    <property type="entry name" value="Znf_RING/FYVE/PHD"/>
</dbReference>
<dbReference type="CDD" id="cd16454">
    <property type="entry name" value="RING-H2_PA-TM-RING"/>
    <property type="match status" value="1"/>
</dbReference>
<dbReference type="GO" id="GO:0008270">
    <property type="term" value="F:zinc ion binding"/>
    <property type="evidence" value="ECO:0007669"/>
    <property type="project" value="UniProtKB-KW"/>
</dbReference>
<evidence type="ECO:0000256" key="1">
    <source>
        <dbReference type="ARBA" id="ARBA00022723"/>
    </source>
</evidence>
<dbReference type="Gene3D" id="3.30.40.10">
    <property type="entry name" value="Zinc/RING finger domain, C3HC4 (zinc finger)"/>
    <property type="match status" value="1"/>
</dbReference>